<organism evidence="1 2">
    <name type="scientific">Methylacidimicrobium tartarophylax</name>
    <dbReference type="NCBI Taxonomy" id="1041768"/>
    <lineage>
        <taxon>Bacteria</taxon>
        <taxon>Pseudomonadati</taxon>
        <taxon>Verrucomicrobiota</taxon>
        <taxon>Methylacidimicrobium</taxon>
    </lineage>
</organism>
<dbReference type="EMBL" id="CABFVA020000011">
    <property type="protein sequence ID" value="VVM04750.1"/>
    <property type="molecule type" value="Genomic_DNA"/>
</dbReference>
<dbReference type="RefSeq" id="WP_142659153.1">
    <property type="nucleotide sequence ID" value="NZ_CABFVA020000011.1"/>
</dbReference>
<dbReference type="Proteomes" id="UP000334923">
    <property type="component" value="Unassembled WGS sequence"/>
</dbReference>
<protein>
    <recommendedName>
        <fullName evidence="3">DUF1318 domain-containing protein</fullName>
    </recommendedName>
</protein>
<dbReference type="InterPro" id="IPR008309">
    <property type="entry name" value="YdbL"/>
</dbReference>
<dbReference type="AlphaFoldDB" id="A0A5E6M5Y6"/>
<dbReference type="PROSITE" id="PS51257">
    <property type="entry name" value="PROKAR_LIPOPROTEIN"/>
    <property type="match status" value="1"/>
</dbReference>
<evidence type="ECO:0000313" key="2">
    <source>
        <dbReference type="Proteomes" id="UP000334923"/>
    </source>
</evidence>
<name>A0A5E6M5Y6_9BACT</name>
<sequence>MESIHRFPRKGWFLLAVPITLLGCSPTVRVTTPEPVRIHVRMNVEVTEKQSAHVSPVAPEVAEHRRLRSGEIQGLKNAGVIGEDRDGFLAVVNPPADVAYKQFAEHVVQDENRDRLKLYMAQTKLQGKTFEEIQDEYARRWSRRAFPGEYVQQPDGAWVRK</sequence>
<evidence type="ECO:0000313" key="1">
    <source>
        <dbReference type="EMBL" id="VVM04750.1"/>
    </source>
</evidence>
<dbReference type="Pfam" id="PF07027">
    <property type="entry name" value="DUF1318"/>
    <property type="match status" value="1"/>
</dbReference>
<evidence type="ECO:0008006" key="3">
    <source>
        <dbReference type="Google" id="ProtNLM"/>
    </source>
</evidence>
<keyword evidence="2" id="KW-1185">Reference proteome</keyword>
<dbReference type="OrthoDB" id="191000at2"/>
<reference evidence="1 2" key="1">
    <citation type="submission" date="2019-09" db="EMBL/GenBank/DDBJ databases">
        <authorList>
            <person name="Cremers G."/>
        </authorList>
    </citation>
    <scope>NUCLEOTIDE SEQUENCE [LARGE SCALE GENOMIC DNA]</scope>
    <source>
        <strain evidence="1">4A</strain>
    </source>
</reference>
<accession>A0A5E6M5Y6</accession>
<proteinExistence type="predicted"/>
<gene>
    <name evidence="1" type="ORF">MAMT_00280</name>
</gene>